<evidence type="ECO:0000313" key="2">
    <source>
        <dbReference type="EMBL" id="WLV24417.1"/>
    </source>
</evidence>
<protein>
    <submittedName>
        <fullName evidence="2">Divergent PAP2 family protein</fullName>
    </submittedName>
</protein>
<accession>A0ABY9KUJ3</accession>
<name>A0ABY9KUJ3_9BACI</name>
<keyword evidence="1" id="KW-1133">Transmembrane helix</keyword>
<dbReference type="PANTHER" id="PTHR31446">
    <property type="entry name" value="ACID PHOSPHATASE/VANADIUM-DEPENDENT HALOPEROXIDASE-RELATED PROTEIN"/>
    <property type="match status" value="1"/>
</dbReference>
<dbReference type="Proteomes" id="UP001180087">
    <property type="component" value="Chromosome"/>
</dbReference>
<sequence>MPYFLAPFIAWAASGCLKYIINTIRFGEDARQHMGNGGFPSTHTATVSSITFLIGLGEGWLSPIFGLAVAFLFIVIIDATGLRIAVGKQAAAVNRMNEGVDSYKILREKMGHTRIEILGGLFVGFVVSLILYWLFSLWGWS</sequence>
<feature type="transmembrane region" description="Helical" evidence="1">
    <location>
        <begin position="64"/>
        <end position="86"/>
    </location>
</feature>
<feature type="transmembrane region" description="Helical" evidence="1">
    <location>
        <begin position="117"/>
        <end position="135"/>
    </location>
</feature>
<evidence type="ECO:0000313" key="3">
    <source>
        <dbReference type="Proteomes" id="UP001180087"/>
    </source>
</evidence>
<dbReference type="PANTHER" id="PTHR31446:SF39">
    <property type="entry name" value="ACID PHOSPHATASE_VANADIUM-DEPENDENT HALOPEROXIDASE-RELATED PROTEIN"/>
    <property type="match status" value="1"/>
</dbReference>
<organism evidence="2 3">
    <name type="scientific">Aciduricibacillus chroicocephali</name>
    <dbReference type="NCBI Taxonomy" id="3054939"/>
    <lineage>
        <taxon>Bacteria</taxon>
        <taxon>Bacillati</taxon>
        <taxon>Bacillota</taxon>
        <taxon>Bacilli</taxon>
        <taxon>Bacillales</taxon>
        <taxon>Bacillaceae</taxon>
        <taxon>Aciduricibacillus</taxon>
    </lineage>
</organism>
<keyword evidence="1" id="KW-0812">Transmembrane</keyword>
<gene>
    <name evidence="2" type="ORF">QR721_12355</name>
</gene>
<keyword evidence="3" id="KW-1185">Reference proteome</keyword>
<dbReference type="Pfam" id="PF02681">
    <property type="entry name" value="DUF212"/>
    <property type="match status" value="1"/>
</dbReference>
<dbReference type="EMBL" id="CP129113">
    <property type="protein sequence ID" value="WLV24417.1"/>
    <property type="molecule type" value="Genomic_DNA"/>
</dbReference>
<reference evidence="2" key="1">
    <citation type="submission" date="2023-06" db="EMBL/GenBank/DDBJ databases">
        <title>A Treasure from Seagulls: Isolation and Description of Aciduricobacillus qingdaonensis gen. nov., sp. nov., a Rare Obligately Uric Acid-utilizing Member in the Family Bacillaceae.</title>
        <authorList>
            <person name="Liu W."/>
            <person name="Wang B."/>
        </authorList>
    </citation>
    <scope>NUCLEOTIDE SEQUENCE</scope>
    <source>
        <strain evidence="2">44XB</strain>
    </source>
</reference>
<dbReference type="InterPro" id="IPR003832">
    <property type="entry name" value="DUF212"/>
</dbReference>
<proteinExistence type="predicted"/>
<evidence type="ECO:0000256" key="1">
    <source>
        <dbReference type="SAM" id="Phobius"/>
    </source>
</evidence>
<dbReference type="RefSeq" id="WP_348027420.1">
    <property type="nucleotide sequence ID" value="NZ_CP129113.1"/>
</dbReference>
<keyword evidence="1" id="KW-0472">Membrane</keyword>